<evidence type="ECO:0000259" key="3">
    <source>
        <dbReference type="Pfam" id="PF19278"/>
    </source>
</evidence>
<gene>
    <name evidence="4" type="ORF">AOG55_01510</name>
</gene>
<dbReference type="InterPro" id="IPR049517">
    <property type="entry name" value="ACX-like_C"/>
</dbReference>
<dbReference type="GO" id="GO:0005829">
    <property type="term" value="C:cytosol"/>
    <property type="evidence" value="ECO:0007669"/>
    <property type="project" value="TreeGrafter"/>
</dbReference>
<feature type="domain" description="Hydantoinase/oxoprolinase N-terminal" evidence="2">
    <location>
        <begin position="4"/>
        <end position="177"/>
    </location>
</feature>
<evidence type="ECO:0000313" key="4">
    <source>
        <dbReference type="EMBL" id="KQB34075.1"/>
    </source>
</evidence>
<dbReference type="Proteomes" id="UP000050301">
    <property type="component" value="Unassembled WGS sequence"/>
</dbReference>
<evidence type="ECO:0000259" key="1">
    <source>
        <dbReference type="Pfam" id="PF01968"/>
    </source>
</evidence>
<dbReference type="GO" id="GO:0017168">
    <property type="term" value="F:5-oxoprolinase (ATP-hydrolyzing) activity"/>
    <property type="evidence" value="ECO:0007669"/>
    <property type="project" value="TreeGrafter"/>
</dbReference>
<dbReference type="PANTHER" id="PTHR11365">
    <property type="entry name" value="5-OXOPROLINASE RELATED"/>
    <property type="match status" value="1"/>
</dbReference>
<dbReference type="RefSeq" id="WP_048101958.1">
    <property type="nucleotide sequence ID" value="NZ_LKBH01000273.1"/>
</dbReference>
<sequence>MVLVSVDIGGTFTDIVVIENKNVSYYKVPTTPKNPEIGVLNGLKKYLNGKKIDEFLHATTIATNSLLGQYGLELPRVAILTTYGFKDIIEIGRQNRPELYNLNFHRPRILVPENLRYEVHERTDVNGHIIESINNDEIENIEKKMLEKGVKSVAVCYLHSYKNADNEIRTKKILENKFKNISISYDVSPEPREFERMSTTVVNAALSPVTSQYIKNLENSIRDFGNFDIKIMSNAGGLIFSDEASEKPVNIIESGPAAGVIAAAEFAKIMDIKNVIAFDMGGTTAKAGTVLNGNFEITSEYEVGGSSHHGRIIKGSGYPVRFPFIDLSEVSAGGGTIIWKDSAGGLNIGPKSAGSDPGPVCYNRGGKYPTLTDSNLVLGIISDTMSGSDFKLRKDLSLKALSTLGDPYEISENAVKLAILEMARGIRLVTVERGLDPSAFTLFGFGGAGPQFAVKIAEEIGIKTVVIPPGPGVFSALGLTYSDMRYEARKSYPENLESDFNELKNKLLGKLKNPEFLMYADCRYYGQGSELTVPVKEISRDRIFEDFENIHYNTFGFRLNKPIEIFTIRVFGIERREKPEIKIEKSNKKIFVKRKAYINGEWTEINVYSRSSLIAGENIAGPCVIEEDGSSTFIPENWNAHLGKNNEIVVVR</sequence>
<protein>
    <submittedName>
        <fullName evidence="4">5-oxoprolinase</fullName>
    </submittedName>
</protein>
<dbReference type="Pfam" id="PF05378">
    <property type="entry name" value="Hydant_A_N"/>
    <property type="match status" value="1"/>
</dbReference>
<name>A0A0Q0RG35_9ARCH</name>
<dbReference type="AlphaFoldDB" id="A0A0Q0RG35"/>
<evidence type="ECO:0000259" key="2">
    <source>
        <dbReference type="Pfam" id="PF05378"/>
    </source>
</evidence>
<dbReference type="InterPro" id="IPR045079">
    <property type="entry name" value="Oxoprolinase-like"/>
</dbReference>
<dbReference type="InterPro" id="IPR008040">
    <property type="entry name" value="Hydant_A_N"/>
</dbReference>
<feature type="domain" description="Acetophenone carboxylase-like C-terminal" evidence="3">
    <location>
        <begin position="519"/>
        <end position="644"/>
    </location>
</feature>
<keyword evidence="5" id="KW-1185">Reference proteome</keyword>
<dbReference type="InterPro" id="IPR002821">
    <property type="entry name" value="Hydantoinase_A"/>
</dbReference>
<dbReference type="EMBL" id="LKBH01000273">
    <property type="protein sequence ID" value="KQB34075.1"/>
    <property type="molecule type" value="Genomic_DNA"/>
</dbReference>
<evidence type="ECO:0000313" key="5">
    <source>
        <dbReference type="Proteomes" id="UP000050301"/>
    </source>
</evidence>
<dbReference type="GO" id="GO:0006749">
    <property type="term" value="P:glutathione metabolic process"/>
    <property type="evidence" value="ECO:0007669"/>
    <property type="project" value="TreeGrafter"/>
</dbReference>
<dbReference type="Pfam" id="PF19278">
    <property type="entry name" value="Hydant_A_C"/>
    <property type="match status" value="1"/>
</dbReference>
<dbReference type="InterPro" id="IPR043129">
    <property type="entry name" value="ATPase_NBD"/>
</dbReference>
<dbReference type="InParanoid" id="A0A0Q0RG35"/>
<reference evidence="4 5" key="1">
    <citation type="submission" date="2015-09" db="EMBL/GenBank/DDBJ databases">
        <title>Heavy metals and arsenic resistance mechanisms in polyextremophilic archaea of the family Ferroplasmaceae.</title>
        <authorList>
            <person name="Bulaev A.G."/>
            <person name="Kanygina A.V."/>
        </authorList>
    </citation>
    <scope>NUCLEOTIDE SEQUENCE [LARGE SCALE GENOMIC DNA]</scope>
    <source>
        <strain evidence="4 5">BH2</strain>
    </source>
</reference>
<accession>A0A0Q0RG35</accession>
<dbReference type="SUPFAM" id="SSF53067">
    <property type="entry name" value="Actin-like ATPase domain"/>
    <property type="match status" value="1"/>
</dbReference>
<feature type="domain" description="Hydantoinase A/oxoprolinase" evidence="1">
    <location>
        <begin position="196"/>
        <end position="487"/>
    </location>
</feature>
<proteinExistence type="predicted"/>
<dbReference type="FunCoup" id="A0A0Q0RG35">
    <property type="interactions" value="121"/>
</dbReference>
<dbReference type="Pfam" id="PF01968">
    <property type="entry name" value="Hydantoinase_A"/>
    <property type="match status" value="1"/>
</dbReference>
<organism evidence="4 5">
    <name type="scientific">Acidiplasma cupricumulans</name>
    <dbReference type="NCBI Taxonomy" id="312540"/>
    <lineage>
        <taxon>Archaea</taxon>
        <taxon>Methanobacteriati</taxon>
        <taxon>Thermoplasmatota</taxon>
        <taxon>Thermoplasmata</taxon>
        <taxon>Thermoplasmatales</taxon>
        <taxon>Ferroplasmaceae</taxon>
        <taxon>Acidiplasma</taxon>
    </lineage>
</organism>
<dbReference type="GeneID" id="84221923"/>
<dbReference type="PANTHER" id="PTHR11365:SF23">
    <property type="entry name" value="HYPOTHETICAL 5-OXOPROLINASE (EUROFUNG)-RELATED"/>
    <property type="match status" value="1"/>
</dbReference>
<comment type="caution">
    <text evidence="4">The sequence shown here is derived from an EMBL/GenBank/DDBJ whole genome shotgun (WGS) entry which is preliminary data.</text>
</comment>